<sequence length="170" mass="19523">MFRVATLLFYITFGIYGWLLFSVVFIRYPITPEHLYELTLAARNVNYVPFQTITNYLHGTYRVPTFDAWLNVFGNIVMFIPLGIYLQIIVKRKRITALIILSTTILIESVQYVLNIGATDIDDIILNFTGGMLGMYAVAISFKLLGMRPTFYLVTLCSVIVHGLTFLYRQ</sequence>
<feature type="transmembrane region" description="Helical" evidence="1">
    <location>
        <begin position="7"/>
        <end position="30"/>
    </location>
</feature>
<evidence type="ECO:0000256" key="1">
    <source>
        <dbReference type="SAM" id="Phobius"/>
    </source>
</evidence>
<feature type="transmembrane region" description="Helical" evidence="1">
    <location>
        <begin position="124"/>
        <end position="144"/>
    </location>
</feature>
<reference evidence="3" key="1">
    <citation type="submission" date="2014-07" db="EMBL/GenBank/DDBJ databases">
        <authorList>
            <person name="Urmite Genomes Urmite Genomes"/>
        </authorList>
    </citation>
    <scope>NUCLEOTIDE SEQUENCE</scope>
    <source>
        <strain evidence="3">13S34_air</strain>
    </source>
</reference>
<feature type="transmembrane region" description="Helical" evidence="1">
    <location>
        <begin position="68"/>
        <end position="88"/>
    </location>
</feature>
<evidence type="ECO:0000259" key="2">
    <source>
        <dbReference type="Pfam" id="PF04892"/>
    </source>
</evidence>
<organism evidence="3">
    <name type="scientific">Metalysinibacillus saudimassiliensis</name>
    <dbReference type="NCBI Taxonomy" id="1461583"/>
    <lineage>
        <taxon>Bacteria</taxon>
        <taxon>Bacillati</taxon>
        <taxon>Bacillota</taxon>
        <taxon>Bacilli</taxon>
        <taxon>Bacillales</taxon>
        <taxon>Caryophanaceae</taxon>
        <taxon>Metalysinibacillus</taxon>
    </lineage>
</organism>
<keyword evidence="1" id="KW-0812">Transmembrane</keyword>
<accession>A0A078M6G1</accession>
<evidence type="ECO:0000313" key="3">
    <source>
        <dbReference type="EMBL" id="CEA00226.1"/>
    </source>
</evidence>
<dbReference type="InterPro" id="IPR053150">
    <property type="entry name" value="Teicoplanin_resist-assoc"/>
</dbReference>
<dbReference type="AlphaFoldDB" id="A0A078M6G1"/>
<dbReference type="Pfam" id="PF04892">
    <property type="entry name" value="VanZ"/>
    <property type="match status" value="1"/>
</dbReference>
<name>A0A078M6G1_9BACL</name>
<feature type="transmembrane region" description="Helical" evidence="1">
    <location>
        <begin position="151"/>
        <end position="168"/>
    </location>
</feature>
<protein>
    <submittedName>
        <fullName evidence="3">VanZ like family protein</fullName>
    </submittedName>
</protein>
<gene>
    <name evidence="3" type="ORF">BN1050_00526</name>
</gene>
<dbReference type="HOGENOM" id="CLU_077618_7_0_9"/>
<keyword evidence="1" id="KW-1133">Transmembrane helix</keyword>
<dbReference type="PANTHER" id="PTHR36834:SF2">
    <property type="entry name" value="MEMBRANE PROTEIN"/>
    <property type="match status" value="1"/>
</dbReference>
<dbReference type="EMBL" id="LN483073">
    <property type="protein sequence ID" value="CEA00226.1"/>
    <property type="molecule type" value="Genomic_DNA"/>
</dbReference>
<dbReference type="PANTHER" id="PTHR36834">
    <property type="entry name" value="MEMBRANE PROTEIN-RELATED"/>
    <property type="match status" value="1"/>
</dbReference>
<keyword evidence="1" id="KW-0472">Membrane</keyword>
<dbReference type="PATRIC" id="fig|1461583.4.peg.496"/>
<proteinExistence type="predicted"/>
<dbReference type="InterPro" id="IPR006976">
    <property type="entry name" value="VanZ-like"/>
</dbReference>
<feature type="transmembrane region" description="Helical" evidence="1">
    <location>
        <begin position="95"/>
        <end position="118"/>
    </location>
</feature>
<feature type="domain" description="VanZ-like" evidence="2">
    <location>
        <begin position="13"/>
        <end position="139"/>
    </location>
</feature>